<accession>A0A8R2HQN6</accession>
<dbReference type="InterPro" id="IPR050309">
    <property type="entry name" value="Type-B_Carboxylest/Lipase"/>
</dbReference>
<dbReference type="PROSITE" id="PS00122">
    <property type="entry name" value="CARBOXYLESTERASE_B_1"/>
    <property type="match status" value="1"/>
</dbReference>
<protein>
    <recommendedName>
        <fullName evidence="6">Carboxylic ester hydrolase</fullName>
        <ecNumber evidence="6">3.1.1.-</ecNumber>
    </recommendedName>
</protein>
<evidence type="ECO:0000256" key="5">
    <source>
        <dbReference type="ARBA" id="ARBA00023180"/>
    </source>
</evidence>
<dbReference type="EC" id="3.1.1.-" evidence="6"/>
<evidence type="ECO:0000259" key="7">
    <source>
        <dbReference type="Pfam" id="PF00135"/>
    </source>
</evidence>
<organism evidence="8 9">
    <name type="scientific">Bombyx mori</name>
    <name type="common">Silk moth</name>
    <dbReference type="NCBI Taxonomy" id="7091"/>
    <lineage>
        <taxon>Eukaryota</taxon>
        <taxon>Metazoa</taxon>
        <taxon>Ecdysozoa</taxon>
        <taxon>Arthropoda</taxon>
        <taxon>Hexapoda</taxon>
        <taxon>Insecta</taxon>
        <taxon>Pterygota</taxon>
        <taxon>Neoptera</taxon>
        <taxon>Endopterygota</taxon>
        <taxon>Lepidoptera</taxon>
        <taxon>Glossata</taxon>
        <taxon>Ditrysia</taxon>
        <taxon>Bombycoidea</taxon>
        <taxon>Bombycidae</taxon>
        <taxon>Bombycinae</taxon>
        <taxon>Bombyx</taxon>
    </lineage>
</organism>
<evidence type="ECO:0000256" key="2">
    <source>
        <dbReference type="ARBA" id="ARBA00022487"/>
    </source>
</evidence>
<keyword evidence="3 6" id="KW-0378">Hydrolase</keyword>
<dbReference type="EnsemblMetazoa" id="XM_021347521.2">
    <property type="protein sequence ID" value="XP_021203196.2"/>
    <property type="gene ID" value="LOC101744461"/>
</dbReference>
<evidence type="ECO:0000256" key="4">
    <source>
        <dbReference type="ARBA" id="ARBA00023157"/>
    </source>
</evidence>
<dbReference type="GO" id="GO:0052689">
    <property type="term" value="F:carboxylic ester hydrolase activity"/>
    <property type="evidence" value="ECO:0007669"/>
    <property type="project" value="UniProtKB-KW"/>
</dbReference>
<keyword evidence="4" id="KW-1015">Disulfide bond</keyword>
<proteinExistence type="inferred from homology"/>
<dbReference type="PROSITE" id="PS00941">
    <property type="entry name" value="CARBOXYLESTERASE_B_2"/>
    <property type="match status" value="1"/>
</dbReference>
<dbReference type="InterPro" id="IPR019826">
    <property type="entry name" value="Carboxylesterase_B_AS"/>
</dbReference>
<dbReference type="Proteomes" id="UP000005204">
    <property type="component" value="Unassembled WGS sequence"/>
</dbReference>
<comment type="similarity">
    <text evidence="1 6">Belongs to the type-B carboxylesterase/lipase family.</text>
</comment>
<dbReference type="InterPro" id="IPR002018">
    <property type="entry name" value="CarbesteraseB"/>
</dbReference>
<dbReference type="InterPro" id="IPR029058">
    <property type="entry name" value="AB_hydrolase_fold"/>
</dbReference>
<dbReference type="Gene3D" id="3.40.50.1820">
    <property type="entry name" value="alpha/beta hydrolase"/>
    <property type="match status" value="1"/>
</dbReference>
<keyword evidence="9" id="KW-1185">Reference proteome</keyword>
<name>A0A8R2HQN6_BOMMO</name>
<dbReference type="AlphaFoldDB" id="A0A8R2HQN6"/>
<sequence>MVVVSVSEGLLEGELVKNEYGGTFYSFKGIPYAEPPVGNLRFKAPQPVKPWPGVRNAKKFGPVCFQKNVLVPSNGSEDCLYLNVYTPNIKPDRPIPVMVWIHGGAYKCGSGNDDFYGPEYLLRQGVILVTLNYRLEVLGFLCLDTEDIPGNAGMKDQVAALRWVKKNIGNFGGDPENITVFGESAGGSSISYHLISPMSKGLFKKAIIQSGAITCWWALTFEPRQRALILAKKLGFDSEDDKELYEFFKNQPLESLADVGLPVIHSQKESEICLSVTDEKQFGDNERFFYGDIIDALNNRLDNVDVIIGYNQDEGLITLLENDNDITKAVNLAKMYLEYFVPKPIALNSPIKQQLEIGRKFKQFYFKNKNIGDDLESLVKYAGFDMFIYNVLIQAKFLAKSKNNIYLYKFTCKSERNVLSRLLQIDNVLGGRPVTCHGDDIFYIFPSVPAPKVKVDSAAFKLIDNVTKLWTNFAKYGNPTPGDDLGVKWATYSVEAQDYLDIGNELVAAKKPESDQVNFWDDIFRQYLPHWIFW</sequence>
<reference evidence="9" key="1">
    <citation type="journal article" date="2008" name="Insect Biochem. Mol. Biol.">
        <title>The genome of a lepidopteran model insect, the silkworm Bombyx mori.</title>
        <authorList>
            <consortium name="International Silkworm Genome Consortium"/>
        </authorList>
    </citation>
    <scope>NUCLEOTIDE SEQUENCE [LARGE SCALE GENOMIC DNA]</scope>
    <source>
        <strain evidence="9">p50T</strain>
    </source>
</reference>
<dbReference type="InterPro" id="IPR019819">
    <property type="entry name" value="Carboxylesterase_B_CS"/>
</dbReference>
<keyword evidence="5" id="KW-0325">Glycoprotein</keyword>
<dbReference type="Pfam" id="PF00135">
    <property type="entry name" value="COesterase"/>
    <property type="match status" value="1"/>
</dbReference>
<evidence type="ECO:0000256" key="3">
    <source>
        <dbReference type="ARBA" id="ARBA00022801"/>
    </source>
</evidence>
<feature type="domain" description="Carboxylesterase type B" evidence="7">
    <location>
        <begin position="3"/>
        <end position="520"/>
    </location>
</feature>
<evidence type="ECO:0000313" key="8">
    <source>
        <dbReference type="EnsemblMetazoa" id="XP_021203196.2"/>
    </source>
</evidence>
<evidence type="ECO:0000313" key="9">
    <source>
        <dbReference type="Proteomes" id="UP000005204"/>
    </source>
</evidence>
<evidence type="ECO:0000256" key="1">
    <source>
        <dbReference type="ARBA" id="ARBA00005964"/>
    </source>
</evidence>
<dbReference type="SUPFAM" id="SSF53474">
    <property type="entry name" value="alpha/beta-Hydrolases"/>
    <property type="match status" value="1"/>
</dbReference>
<keyword evidence="2" id="KW-0719">Serine esterase</keyword>
<reference evidence="8" key="2">
    <citation type="submission" date="2022-06" db="UniProtKB">
        <authorList>
            <consortium name="EnsemblMetazoa"/>
        </authorList>
    </citation>
    <scope>IDENTIFICATION</scope>
    <source>
        <strain evidence="8">p50T (Dazao)</strain>
    </source>
</reference>
<dbReference type="SMR" id="A0A8R2HQN6"/>
<evidence type="ECO:0000256" key="6">
    <source>
        <dbReference type="RuleBase" id="RU361235"/>
    </source>
</evidence>
<dbReference type="PANTHER" id="PTHR11559">
    <property type="entry name" value="CARBOXYLESTERASE"/>
    <property type="match status" value="1"/>
</dbReference>